<feature type="region of interest" description="Disordered" evidence="1">
    <location>
        <begin position="181"/>
        <end position="215"/>
    </location>
</feature>
<dbReference type="PROSITE" id="PS51257">
    <property type="entry name" value="PROKAR_LIPOPROTEIN"/>
    <property type="match status" value="1"/>
</dbReference>
<keyword evidence="2" id="KW-0449">Lipoprotein</keyword>
<evidence type="ECO:0000256" key="1">
    <source>
        <dbReference type="SAM" id="MobiDB-lite"/>
    </source>
</evidence>
<dbReference type="STRING" id="571932.SAMN05421743_11598"/>
<dbReference type="Proteomes" id="UP000198584">
    <property type="component" value="Unassembled WGS sequence"/>
</dbReference>
<organism evidence="2 3">
    <name type="scientific">Thalassobacillus cyri</name>
    <dbReference type="NCBI Taxonomy" id="571932"/>
    <lineage>
        <taxon>Bacteria</taxon>
        <taxon>Bacillati</taxon>
        <taxon>Bacillota</taxon>
        <taxon>Bacilli</taxon>
        <taxon>Bacillales</taxon>
        <taxon>Bacillaceae</taxon>
        <taxon>Thalassobacillus</taxon>
    </lineage>
</organism>
<reference evidence="2 3" key="1">
    <citation type="submission" date="2016-10" db="EMBL/GenBank/DDBJ databases">
        <authorList>
            <person name="de Groot N.N."/>
        </authorList>
    </citation>
    <scope>NUCLEOTIDE SEQUENCE [LARGE SCALE GENOMIC DNA]</scope>
    <source>
        <strain evidence="2 3">CCM7597</strain>
    </source>
</reference>
<protein>
    <submittedName>
        <fullName evidence="2">Sporulation lipoprotein YhcN/YlaJ (Spore_YhcN_YlaJ)</fullName>
    </submittedName>
</protein>
<sequence>MNKTFAASILISGILAGGCAAQEDENAMDRYGNKDNNQGALNGNAMDNYQSPAERDGDGDMTDQLGYVRYDKSQVDPQGDYSTSVNREETADMITKMILTMDEITNAGTLVTDDEVLIAYDKTEEVDRNQAADMVKKTALSLVPRYYEVYVSDQEQSFGDIQSLSNSSINDENYDNVLENAIKRMRQAPQGEKTYNDETKSKTDPRDSKNGMMGR</sequence>
<dbReference type="OrthoDB" id="2691390at2"/>
<dbReference type="Pfam" id="PF09580">
    <property type="entry name" value="Spore_YhcN_YlaJ"/>
    <property type="match status" value="1"/>
</dbReference>
<keyword evidence="3" id="KW-1185">Reference proteome</keyword>
<name>A0A1H4GER1_9BACI</name>
<feature type="compositionally biased region" description="Basic and acidic residues" evidence="1">
    <location>
        <begin position="194"/>
        <end position="209"/>
    </location>
</feature>
<dbReference type="AlphaFoldDB" id="A0A1H4GER1"/>
<accession>A0A1H4GER1</accession>
<gene>
    <name evidence="2" type="ORF">SAMN05421743_11598</name>
</gene>
<feature type="compositionally biased region" description="Polar residues" evidence="1">
    <location>
        <begin position="34"/>
        <end position="51"/>
    </location>
</feature>
<dbReference type="InterPro" id="IPR019076">
    <property type="entry name" value="Spore_lipoprot_YhcN/YlaJ-like"/>
</dbReference>
<dbReference type="EMBL" id="FNQR01000015">
    <property type="protein sequence ID" value="SEB07977.1"/>
    <property type="molecule type" value="Genomic_DNA"/>
</dbReference>
<evidence type="ECO:0000313" key="2">
    <source>
        <dbReference type="EMBL" id="SEB07977.1"/>
    </source>
</evidence>
<dbReference type="RefSeq" id="WP_093046013.1">
    <property type="nucleotide sequence ID" value="NZ_FNQR01000015.1"/>
</dbReference>
<evidence type="ECO:0000313" key="3">
    <source>
        <dbReference type="Proteomes" id="UP000198584"/>
    </source>
</evidence>
<proteinExistence type="predicted"/>
<feature type="region of interest" description="Disordered" evidence="1">
    <location>
        <begin position="29"/>
        <end position="62"/>
    </location>
</feature>